<name>A0A6P1QSY7_9FLAO</name>
<dbReference type="InterPro" id="IPR019734">
    <property type="entry name" value="TPR_rpt"/>
</dbReference>
<dbReference type="InterPro" id="IPR011990">
    <property type="entry name" value="TPR-like_helical_dom_sf"/>
</dbReference>
<organism evidence="3 4">
    <name type="scientific">Bergeyella cardium</name>
    <dbReference type="NCBI Taxonomy" id="1585976"/>
    <lineage>
        <taxon>Bacteria</taxon>
        <taxon>Pseudomonadati</taxon>
        <taxon>Bacteroidota</taxon>
        <taxon>Flavobacteriia</taxon>
        <taxon>Flavobacteriales</taxon>
        <taxon>Weeksellaceae</taxon>
        <taxon>Bergeyella</taxon>
    </lineage>
</organism>
<reference evidence="3 4" key="1">
    <citation type="submission" date="2018-04" db="EMBL/GenBank/DDBJ databases">
        <title>Characteristic and Complete Genome Sequencing of A Novel Member of Infective Endocarditis Causative Bacteria: Bergeyella cardium QL-PH.</title>
        <authorList>
            <person name="Pan H."/>
            <person name="Sun E."/>
            <person name="Zhang Y."/>
        </authorList>
    </citation>
    <scope>NUCLEOTIDE SEQUENCE [LARGE SCALE GENOMIC DNA]</scope>
    <source>
        <strain evidence="3 4">HPQL</strain>
    </source>
</reference>
<dbReference type="Proteomes" id="UP000464318">
    <property type="component" value="Chromosome"/>
</dbReference>
<dbReference type="Gene3D" id="1.25.40.10">
    <property type="entry name" value="Tetratricopeptide repeat domain"/>
    <property type="match status" value="4"/>
</dbReference>
<feature type="region of interest" description="Disordered" evidence="1">
    <location>
        <begin position="759"/>
        <end position="786"/>
    </location>
</feature>
<sequence>MKKIIFPFFLLMLLVACKSTKKAQNKSVGLKGFYTYYNTLFNGKEAYEAEINNRKKNHQDNFYTDYISLLPNEEPELNSEKSNELGPENSVLFTNKNAIEPPQTGGSSLQVTEAKALKAISKYSVIKNGEERNKSLFDAYILLAKARLMMNKPVEALDALNTLVSNMPKYKKLSLAKIYQAEAYTRLGDYYKAEEVFQEAQKDPKIKKSYAKLLSLYYAEMLLKAGKKEKAVEELEEAFRLNKNRQLRSRIAYLRGQILNQLGKNDEARASFTTAYKYANSFEFEVKAQVEIAKTFTSGDNYDEAKKYVEDISKKGVYLSRRNEFYYALGLMADKAGKKDEADAYFRKSLEGEASDKQIRGLAFYQIGKAYFDKDDYIPAGAYYDSAIAVMTYAPQREKLAEQTKNIKKITQNYYLIKKNDSILALTKMSDAEREAYFGKIIQELKEKEEKEERERRRAERSEGFDTGDYNANSAFTSGRLEDFSSPRNKGGFYFANASTVSKGTNDFKQIWGNRTLADNWRYSNKMGSIEEEKQKAMGVESPKDPRRFEVAFYTEKIPTDEEQIAQLKKDRDTASLGLGRMYESYLSKTPLATKTLYDLVDSKPEDEVKLQALYTIFSINYEKTPEAAERAKQLIIQDFPHTPYAEFVKNPKNTNFSATSDPEVQKRYTEAYNLYSEEKFEESKNIIETTIENYPKDALIPKFELLRAFNTGKTVGKEVMILQLEQLALGYPKTMEGEKAKQMLKYLKSDVEVELRDEAGEKIDKAPEKKPAPKQQKPISEEDLE</sequence>
<evidence type="ECO:0000256" key="1">
    <source>
        <dbReference type="SAM" id="MobiDB-lite"/>
    </source>
</evidence>
<feature type="region of interest" description="Disordered" evidence="1">
    <location>
        <begin position="448"/>
        <end position="469"/>
    </location>
</feature>
<dbReference type="InterPro" id="IPR018704">
    <property type="entry name" value="SecYEG/CpoB_TPR"/>
</dbReference>
<evidence type="ECO:0000259" key="2">
    <source>
        <dbReference type="Pfam" id="PF09976"/>
    </source>
</evidence>
<feature type="compositionally biased region" description="Basic and acidic residues" evidence="1">
    <location>
        <begin position="759"/>
        <end position="772"/>
    </location>
</feature>
<dbReference type="AlphaFoldDB" id="A0A6P1QSY7"/>
<dbReference type="SUPFAM" id="SSF48452">
    <property type="entry name" value="TPR-like"/>
    <property type="match status" value="2"/>
</dbReference>
<evidence type="ECO:0000313" key="4">
    <source>
        <dbReference type="Proteomes" id="UP000464318"/>
    </source>
</evidence>
<proteinExistence type="predicted"/>
<keyword evidence="4" id="KW-1185">Reference proteome</keyword>
<protein>
    <submittedName>
        <fullName evidence="3">Tetratricopeptide repeat protein</fullName>
    </submittedName>
</protein>
<dbReference type="Pfam" id="PF09976">
    <property type="entry name" value="TPR_21"/>
    <property type="match status" value="1"/>
</dbReference>
<dbReference type="OrthoDB" id="1522549at2"/>
<dbReference type="PROSITE" id="PS50005">
    <property type="entry name" value="TPR"/>
    <property type="match status" value="1"/>
</dbReference>
<evidence type="ECO:0000313" key="3">
    <source>
        <dbReference type="EMBL" id="QHN64909.1"/>
    </source>
</evidence>
<feature type="domain" description="Ancillary SecYEG translocon subunit/Cell division coordinator CpoB TPR" evidence="2">
    <location>
        <begin position="151"/>
        <end position="278"/>
    </location>
</feature>
<dbReference type="EMBL" id="CP029149">
    <property type="protein sequence ID" value="QHN64909.1"/>
    <property type="molecule type" value="Genomic_DNA"/>
</dbReference>
<dbReference type="KEGG" id="bcad:DBX24_02860"/>
<dbReference type="SMART" id="SM00028">
    <property type="entry name" value="TPR"/>
    <property type="match status" value="5"/>
</dbReference>
<dbReference type="RefSeq" id="WP_160223928.1">
    <property type="nucleotide sequence ID" value="NZ_CP029149.1"/>
</dbReference>
<dbReference type="PROSITE" id="PS51257">
    <property type="entry name" value="PROKAR_LIPOPROTEIN"/>
    <property type="match status" value="1"/>
</dbReference>
<dbReference type="Pfam" id="PF13181">
    <property type="entry name" value="TPR_8"/>
    <property type="match status" value="1"/>
</dbReference>
<accession>A0A6P1QSY7</accession>
<feature type="compositionally biased region" description="Basic and acidic residues" evidence="1">
    <location>
        <begin position="448"/>
        <end position="464"/>
    </location>
</feature>
<gene>
    <name evidence="3" type="ORF">DBX24_02860</name>
</gene>